<dbReference type="GeneID" id="81371129"/>
<reference evidence="2" key="2">
    <citation type="journal article" date="2023" name="IMA Fungus">
        <title>Comparative genomic study of the Penicillium genus elucidates a diverse pangenome and 15 lateral gene transfer events.</title>
        <authorList>
            <person name="Petersen C."/>
            <person name="Sorensen T."/>
            <person name="Nielsen M.R."/>
            <person name="Sondergaard T.E."/>
            <person name="Sorensen J.L."/>
            <person name="Fitzpatrick D.A."/>
            <person name="Frisvad J.C."/>
            <person name="Nielsen K.L."/>
        </authorList>
    </citation>
    <scope>NUCLEOTIDE SEQUENCE</scope>
    <source>
        <strain evidence="2">IBT 29677</strain>
    </source>
</reference>
<dbReference type="Proteomes" id="UP001147747">
    <property type="component" value="Unassembled WGS sequence"/>
</dbReference>
<gene>
    <name evidence="2" type="ORF">N7509_007512</name>
</gene>
<comment type="caution">
    <text evidence="2">The sequence shown here is derived from an EMBL/GenBank/DDBJ whole genome shotgun (WGS) entry which is preliminary data.</text>
</comment>
<dbReference type="AlphaFoldDB" id="A0A9W9VZ01"/>
<proteinExistence type="predicted"/>
<keyword evidence="3" id="KW-1185">Reference proteome</keyword>
<dbReference type="EMBL" id="JAPZBU010000008">
    <property type="protein sequence ID" value="KAJ5392022.1"/>
    <property type="molecule type" value="Genomic_DNA"/>
</dbReference>
<feature type="region of interest" description="Disordered" evidence="1">
    <location>
        <begin position="1"/>
        <end position="122"/>
    </location>
</feature>
<feature type="compositionally biased region" description="Low complexity" evidence="1">
    <location>
        <begin position="82"/>
        <end position="92"/>
    </location>
</feature>
<feature type="compositionally biased region" description="Polar residues" evidence="1">
    <location>
        <begin position="1"/>
        <end position="10"/>
    </location>
</feature>
<evidence type="ECO:0000256" key="1">
    <source>
        <dbReference type="SAM" id="MobiDB-lite"/>
    </source>
</evidence>
<organism evidence="2 3">
    <name type="scientific">Penicillium cosmopolitanum</name>
    <dbReference type="NCBI Taxonomy" id="1131564"/>
    <lineage>
        <taxon>Eukaryota</taxon>
        <taxon>Fungi</taxon>
        <taxon>Dikarya</taxon>
        <taxon>Ascomycota</taxon>
        <taxon>Pezizomycotina</taxon>
        <taxon>Eurotiomycetes</taxon>
        <taxon>Eurotiomycetidae</taxon>
        <taxon>Eurotiales</taxon>
        <taxon>Aspergillaceae</taxon>
        <taxon>Penicillium</taxon>
    </lineage>
</organism>
<reference evidence="2" key="1">
    <citation type="submission" date="2022-12" db="EMBL/GenBank/DDBJ databases">
        <authorList>
            <person name="Petersen C."/>
        </authorList>
    </citation>
    <scope>NUCLEOTIDE SEQUENCE</scope>
    <source>
        <strain evidence="2">IBT 29677</strain>
    </source>
</reference>
<sequence>MDTITSTTDTLPPYTRRRSDAAPIPISDLDQETPKPESTHSSTRTTERLSKRFRRASKDMVPKRNRRSQDSTSTKDSELPISPTSATSTTSGKKSKSHVVEIPGRPQFAEGLPMFPMRAKKA</sequence>
<protein>
    <submittedName>
        <fullName evidence="2">Uncharacterized protein</fullName>
    </submittedName>
</protein>
<accession>A0A9W9VZ01</accession>
<dbReference type="RefSeq" id="XP_056487700.1">
    <property type="nucleotide sequence ID" value="XM_056632149.1"/>
</dbReference>
<evidence type="ECO:0000313" key="3">
    <source>
        <dbReference type="Proteomes" id="UP001147747"/>
    </source>
</evidence>
<feature type="compositionally biased region" description="Basic and acidic residues" evidence="1">
    <location>
        <begin position="45"/>
        <end position="78"/>
    </location>
</feature>
<name>A0A9W9VZ01_9EURO</name>
<evidence type="ECO:0000313" key="2">
    <source>
        <dbReference type="EMBL" id="KAJ5392022.1"/>
    </source>
</evidence>